<sequence>MSPATVPGIEPLRRVLLPTDFSRGAEYAAKRAVLLPYARGARLHLVHVLPADVPEKLGAVMERQAGMKLESLRRQVHKEARKRGISGVEVTALVRRGEPFVEIIRASRTLDADLVVLGRHGRRPLRDLFIGTTAERVIRKGEVPVLVVGGRAIYPYQRPLLALGLDAASDFSLALMRRVLGPDVTHAAAVHAFNVPFEDFTAPRRSRGTEADLRKELRAEAAARIQRFLASEQAAGLRWDVALRSGEPRAALVKEVERREADLIALGTHARTGLAHALIGSVAGWVVAMAPCDVLVGRPASVQFQLP</sequence>
<dbReference type="PANTHER" id="PTHR46268:SF27">
    <property type="entry name" value="UNIVERSAL STRESS PROTEIN RV2623"/>
    <property type="match status" value="1"/>
</dbReference>
<feature type="domain" description="UspA" evidence="4">
    <location>
        <begin position="207"/>
        <end position="296"/>
    </location>
</feature>
<gene>
    <name evidence="5" type="ORF">HG543_40360</name>
</gene>
<organism evidence="5 6">
    <name type="scientific">Pyxidicoccus fallax</name>
    <dbReference type="NCBI Taxonomy" id="394095"/>
    <lineage>
        <taxon>Bacteria</taxon>
        <taxon>Pseudomonadati</taxon>
        <taxon>Myxococcota</taxon>
        <taxon>Myxococcia</taxon>
        <taxon>Myxococcales</taxon>
        <taxon>Cystobacterineae</taxon>
        <taxon>Myxococcaceae</taxon>
        <taxon>Pyxidicoccus</taxon>
    </lineage>
</organism>
<accession>A0A848LTV4</accession>
<evidence type="ECO:0000313" key="5">
    <source>
        <dbReference type="EMBL" id="NMO21060.1"/>
    </source>
</evidence>
<dbReference type="RefSeq" id="WP_169350259.1">
    <property type="nucleotide sequence ID" value="NZ_JABBJJ010000292.1"/>
</dbReference>
<dbReference type="Proteomes" id="UP000518300">
    <property type="component" value="Unassembled WGS sequence"/>
</dbReference>
<evidence type="ECO:0000256" key="2">
    <source>
        <dbReference type="ARBA" id="ARBA00022741"/>
    </source>
</evidence>
<reference evidence="5 6" key="1">
    <citation type="submission" date="2020-04" db="EMBL/GenBank/DDBJ databases">
        <title>Draft genome of Pyxidicoccus fallax type strain.</title>
        <authorList>
            <person name="Whitworth D.E."/>
        </authorList>
    </citation>
    <scope>NUCLEOTIDE SEQUENCE [LARGE SCALE GENOMIC DNA]</scope>
    <source>
        <strain evidence="5 6">DSM 14698</strain>
    </source>
</reference>
<dbReference type="InterPro" id="IPR014729">
    <property type="entry name" value="Rossmann-like_a/b/a_fold"/>
</dbReference>
<dbReference type="EMBL" id="JABBJJ010000292">
    <property type="protein sequence ID" value="NMO21060.1"/>
    <property type="molecule type" value="Genomic_DNA"/>
</dbReference>
<dbReference type="Gene3D" id="3.40.50.620">
    <property type="entry name" value="HUPs"/>
    <property type="match status" value="2"/>
</dbReference>
<dbReference type="AlphaFoldDB" id="A0A848LTV4"/>
<keyword evidence="3" id="KW-0067">ATP-binding</keyword>
<proteinExistence type="inferred from homology"/>
<dbReference type="PANTHER" id="PTHR46268">
    <property type="entry name" value="STRESS RESPONSE PROTEIN NHAX"/>
    <property type="match status" value="1"/>
</dbReference>
<dbReference type="SUPFAM" id="SSF52402">
    <property type="entry name" value="Adenine nucleotide alpha hydrolases-like"/>
    <property type="match status" value="2"/>
</dbReference>
<comment type="similarity">
    <text evidence="1">Belongs to the universal stress protein A family.</text>
</comment>
<dbReference type="GO" id="GO:0005524">
    <property type="term" value="F:ATP binding"/>
    <property type="evidence" value="ECO:0007669"/>
    <property type="project" value="UniProtKB-KW"/>
</dbReference>
<evidence type="ECO:0000256" key="1">
    <source>
        <dbReference type="ARBA" id="ARBA00008791"/>
    </source>
</evidence>
<keyword evidence="6" id="KW-1185">Reference proteome</keyword>
<dbReference type="InterPro" id="IPR006015">
    <property type="entry name" value="Universal_stress_UspA"/>
</dbReference>
<evidence type="ECO:0000259" key="4">
    <source>
        <dbReference type="Pfam" id="PF00582"/>
    </source>
</evidence>
<name>A0A848LTV4_9BACT</name>
<dbReference type="InterPro" id="IPR006016">
    <property type="entry name" value="UspA"/>
</dbReference>
<protein>
    <submittedName>
        <fullName evidence="5">Universal stress protein</fullName>
    </submittedName>
</protein>
<evidence type="ECO:0000313" key="6">
    <source>
        <dbReference type="Proteomes" id="UP000518300"/>
    </source>
</evidence>
<feature type="domain" description="UspA" evidence="4">
    <location>
        <begin position="13"/>
        <end position="148"/>
    </location>
</feature>
<dbReference type="PRINTS" id="PR01438">
    <property type="entry name" value="UNVRSLSTRESS"/>
</dbReference>
<dbReference type="Pfam" id="PF00582">
    <property type="entry name" value="Usp"/>
    <property type="match status" value="2"/>
</dbReference>
<comment type="caution">
    <text evidence="5">The sequence shown here is derived from an EMBL/GenBank/DDBJ whole genome shotgun (WGS) entry which is preliminary data.</text>
</comment>
<keyword evidence="2" id="KW-0547">Nucleotide-binding</keyword>
<dbReference type="CDD" id="cd00293">
    <property type="entry name" value="USP-like"/>
    <property type="match status" value="2"/>
</dbReference>
<evidence type="ECO:0000256" key="3">
    <source>
        <dbReference type="ARBA" id="ARBA00022840"/>
    </source>
</evidence>